<evidence type="ECO:0000256" key="1">
    <source>
        <dbReference type="ARBA" id="ARBA00004651"/>
    </source>
</evidence>
<feature type="transmembrane region" description="Helical" evidence="9">
    <location>
        <begin position="197"/>
        <end position="218"/>
    </location>
</feature>
<dbReference type="EMBL" id="FTMS01000030">
    <property type="protein sequence ID" value="SIR05380.1"/>
    <property type="molecule type" value="Genomic_DNA"/>
</dbReference>
<dbReference type="InterPro" id="IPR039421">
    <property type="entry name" value="Type_1_exporter"/>
</dbReference>
<comment type="subcellular location">
    <subcellularLocation>
        <location evidence="1">Cell membrane</location>
        <topology evidence="1">Multi-pass membrane protein</topology>
    </subcellularLocation>
</comment>
<dbReference type="PROSITE" id="PS50929">
    <property type="entry name" value="ABC_TM1F"/>
    <property type="match status" value="1"/>
</dbReference>
<keyword evidence="4 9" id="KW-0812">Transmembrane</keyword>
<keyword evidence="2" id="KW-0813">Transport</keyword>
<evidence type="ECO:0000256" key="7">
    <source>
        <dbReference type="ARBA" id="ARBA00022989"/>
    </source>
</evidence>
<dbReference type="PROSITE" id="PS00211">
    <property type="entry name" value="ABC_TRANSPORTER_1"/>
    <property type="match status" value="1"/>
</dbReference>
<dbReference type="PROSITE" id="PS50893">
    <property type="entry name" value="ABC_TRANSPORTER_2"/>
    <property type="match status" value="1"/>
</dbReference>
<feature type="transmembrane region" description="Helical" evidence="9">
    <location>
        <begin position="282"/>
        <end position="302"/>
    </location>
</feature>
<proteinExistence type="predicted"/>
<keyword evidence="8 9" id="KW-0472">Membrane</keyword>
<dbReference type="GO" id="GO:0140359">
    <property type="term" value="F:ABC-type transporter activity"/>
    <property type="evidence" value="ECO:0007669"/>
    <property type="project" value="InterPro"/>
</dbReference>
<feature type="domain" description="ABC transporter" evidence="10">
    <location>
        <begin position="385"/>
        <end position="623"/>
    </location>
</feature>
<evidence type="ECO:0000256" key="4">
    <source>
        <dbReference type="ARBA" id="ARBA00022692"/>
    </source>
</evidence>
<dbReference type="GO" id="GO:0016887">
    <property type="term" value="F:ATP hydrolysis activity"/>
    <property type="evidence" value="ECO:0007669"/>
    <property type="project" value="InterPro"/>
</dbReference>
<dbReference type="InterPro" id="IPR027417">
    <property type="entry name" value="P-loop_NTPase"/>
</dbReference>
<organism evidence="12 13">
    <name type="scientific">Alkalispirochaeta americana</name>
    <dbReference type="NCBI Taxonomy" id="159291"/>
    <lineage>
        <taxon>Bacteria</taxon>
        <taxon>Pseudomonadati</taxon>
        <taxon>Spirochaetota</taxon>
        <taxon>Spirochaetia</taxon>
        <taxon>Spirochaetales</taxon>
        <taxon>Spirochaetaceae</taxon>
        <taxon>Alkalispirochaeta</taxon>
    </lineage>
</organism>
<dbReference type="Pfam" id="PF00664">
    <property type="entry name" value="ABC_membrane"/>
    <property type="match status" value="1"/>
</dbReference>
<dbReference type="InterPro" id="IPR003593">
    <property type="entry name" value="AAA+_ATPase"/>
</dbReference>
<evidence type="ECO:0000256" key="6">
    <source>
        <dbReference type="ARBA" id="ARBA00022840"/>
    </source>
</evidence>
<keyword evidence="6" id="KW-0067">ATP-binding</keyword>
<evidence type="ECO:0000313" key="12">
    <source>
        <dbReference type="EMBL" id="SIR05380.1"/>
    </source>
</evidence>
<dbReference type="Pfam" id="PF00005">
    <property type="entry name" value="ABC_tran"/>
    <property type="match status" value="1"/>
</dbReference>
<dbReference type="Proteomes" id="UP000186400">
    <property type="component" value="Unassembled WGS sequence"/>
</dbReference>
<keyword evidence="3" id="KW-1003">Cell membrane</keyword>
<name>A0A1N6XSR7_9SPIO</name>
<dbReference type="InterPro" id="IPR017871">
    <property type="entry name" value="ABC_transporter-like_CS"/>
</dbReference>
<evidence type="ECO:0000256" key="5">
    <source>
        <dbReference type="ARBA" id="ARBA00022741"/>
    </source>
</evidence>
<dbReference type="InterPro" id="IPR003439">
    <property type="entry name" value="ABC_transporter-like_ATP-bd"/>
</dbReference>
<dbReference type="PANTHER" id="PTHR24221:SF654">
    <property type="entry name" value="ATP-BINDING CASSETTE SUB-FAMILY B MEMBER 6"/>
    <property type="match status" value="1"/>
</dbReference>
<dbReference type="STRING" id="159291.SAMN05920897_13010"/>
<feature type="transmembrane region" description="Helical" evidence="9">
    <location>
        <begin position="171"/>
        <end position="191"/>
    </location>
</feature>
<dbReference type="InterPro" id="IPR036640">
    <property type="entry name" value="ABC1_TM_sf"/>
</dbReference>
<gene>
    <name evidence="12" type="ORF">SAMN05920897_13010</name>
</gene>
<dbReference type="GO" id="GO:0005886">
    <property type="term" value="C:plasma membrane"/>
    <property type="evidence" value="ECO:0007669"/>
    <property type="project" value="UniProtKB-SubCell"/>
</dbReference>
<dbReference type="RefSeq" id="WP_159438817.1">
    <property type="nucleotide sequence ID" value="NZ_FTMS01000030.1"/>
</dbReference>
<evidence type="ECO:0000256" key="3">
    <source>
        <dbReference type="ARBA" id="ARBA00022475"/>
    </source>
</evidence>
<evidence type="ECO:0000259" key="11">
    <source>
        <dbReference type="PROSITE" id="PS50929"/>
    </source>
</evidence>
<evidence type="ECO:0000256" key="9">
    <source>
        <dbReference type="SAM" id="Phobius"/>
    </source>
</evidence>
<dbReference type="SMART" id="SM00382">
    <property type="entry name" value="AAA"/>
    <property type="match status" value="1"/>
</dbReference>
<dbReference type="Gene3D" id="1.20.1560.10">
    <property type="entry name" value="ABC transporter type 1, transmembrane domain"/>
    <property type="match status" value="1"/>
</dbReference>
<evidence type="ECO:0000256" key="2">
    <source>
        <dbReference type="ARBA" id="ARBA00022448"/>
    </source>
</evidence>
<dbReference type="SUPFAM" id="SSF90123">
    <property type="entry name" value="ABC transporter transmembrane region"/>
    <property type="match status" value="1"/>
</dbReference>
<keyword evidence="5" id="KW-0547">Nucleotide-binding</keyword>
<evidence type="ECO:0000259" key="10">
    <source>
        <dbReference type="PROSITE" id="PS50893"/>
    </source>
</evidence>
<keyword evidence="13" id="KW-1185">Reference proteome</keyword>
<feature type="domain" description="ABC transmembrane type-1" evidence="11">
    <location>
        <begin position="75"/>
        <end position="339"/>
    </location>
</feature>
<feature type="transmembrane region" description="Helical" evidence="9">
    <location>
        <begin position="36"/>
        <end position="65"/>
    </location>
</feature>
<evidence type="ECO:0000256" key="8">
    <source>
        <dbReference type="ARBA" id="ARBA00023136"/>
    </source>
</evidence>
<dbReference type="Gene3D" id="3.40.50.300">
    <property type="entry name" value="P-loop containing nucleotide triphosphate hydrolases"/>
    <property type="match status" value="1"/>
</dbReference>
<dbReference type="InterPro" id="IPR011527">
    <property type="entry name" value="ABC1_TM_dom"/>
</dbReference>
<dbReference type="SUPFAM" id="SSF52540">
    <property type="entry name" value="P-loop containing nucleoside triphosphate hydrolases"/>
    <property type="match status" value="1"/>
</dbReference>
<feature type="transmembrane region" description="Helical" evidence="9">
    <location>
        <begin position="91"/>
        <end position="113"/>
    </location>
</feature>
<reference evidence="12 13" key="1">
    <citation type="submission" date="2017-01" db="EMBL/GenBank/DDBJ databases">
        <authorList>
            <person name="Mah S.A."/>
            <person name="Swanson W.J."/>
            <person name="Moy G.W."/>
            <person name="Vacquier V.D."/>
        </authorList>
    </citation>
    <scope>NUCLEOTIDE SEQUENCE [LARGE SCALE GENOMIC DNA]</scope>
    <source>
        <strain evidence="12 13">ASpG1</strain>
    </source>
</reference>
<dbReference type="FunFam" id="3.40.50.300:FF:000221">
    <property type="entry name" value="Multidrug ABC transporter ATP-binding protein"/>
    <property type="match status" value="1"/>
</dbReference>
<dbReference type="OrthoDB" id="341671at2"/>
<dbReference type="AlphaFoldDB" id="A0A1N6XSR7"/>
<protein>
    <submittedName>
        <fullName evidence="12">ABC-type bacteriocin/lantibiotic exporter, contains an N-terminal double-glycine peptidase domain</fullName>
    </submittedName>
</protein>
<keyword evidence="7 9" id="KW-1133">Transmembrane helix</keyword>
<dbReference type="GO" id="GO:0034040">
    <property type="term" value="F:ATPase-coupled lipid transmembrane transporter activity"/>
    <property type="evidence" value="ECO:0007669"/>
    <property type="project" value="TreeGrafter"/>
</dbReference>
<evidence type="ECO:0000313" key="13">
    <source>
        <dbReference type="Proteomes" id="UP000186400"/>
    </source>
</evidence>
<sequence length="625" mass="68249">MRAIARAQKGKPSNLSLTASIRLFWKILDASERRSLVLVLFMILILAFVEMAGVGSIMPFLAVAADPTLVETNPYLSRAYEFFGFTSTTRFLIFLGVVVTSFIVMQNLFTILVKYAKARFAYMRGHSLSSRLLATYLSNPYVFFLNQNSTELSKNVLAEVRMLVNRYITPLLDGITDCVVCISVAAILIAVDPLVASVVALVVGGLYGLIFLGVRGVLSVLGRRRLRANTERFTATMEALAGIKDVKLLGKERFFLERFAKPSKKMARASTKIDVIGKSPAFLLNAIVYGGIVTAITMIMALSENPGEYIPVIGLYVFAGSRLMPKVQHIFVALAKVQAYQSTVELIFEHFNQSDSSTGARSGMVDALSAPSALEVEPLPFTREISLENLSFTYPGASEGVIHNQSLTISRNTTIGLVGTTGCGKTTLVDIILGLLRPTEGRVCVDGVEVTEENLRTWQANLGYVPQSIYLTDGTITENIAFGIPPEHLDHQAVRRAAHIANLGHFIEEELPGGYDGTVGERGLRLSGGQRQRLGIARALYTNPDVLVMDEATSALDGMTESAIMEAIEELTGSKTIIIIAHRLATLRKADTIYLLDKGRIVARGSYEELLAENSAFQDMARVSE</sequence>
<dbReference type="PANTHER" id="PTHR24221">
    <property type="entry name" value="ATP-BINDING CASSETTE SUB-FAMILY B"/>
    <property type="match status" value="1"/>
</dbReference>
<dbReference type="GO" id="GO:0005524">
    <property type="term" value="F:ATP binding"/>
    <property type="evidence" value="ECO:0007669"/>
    <property type="project" value="UniProtKB-KW"/>
</dbReference>
<accession>A0A1N6XSR7</accession>